<gene>
    <name evidence="10" type="ORF">BEMITA_LOCUS10911</name>
</gene>
<dbReference type="KEGG" id="btab:109042896"/>
<feature type="repeat" description="Solcar" evidence="8">
    <location>
        <begin position="121"/>
        <end position="211"/>
    </location>
</feature>
<dbReference type="FunFam" id="1.50.40.10:FF:000090">
    <property type="entry name" value="Folate transporter 1, chloroplastic"/>
    <property type="match status" value="1"/>
</dbReference>
<evidence type="ECO:0000256" key="9">
    <source>
        <dbReference type="RuleBase" id="RU000488"/>
    </source>
</evidence>
<feature type="repeat" description="Solcar" evidence="8">
    <location>
        <begin position="22"/>
        <end position="111"/>
    </location>
</feature>
<keyword evidence="5" id="KW-0677">Repeat</keyword>
<dbReference type="InterPro" id="IPR002067">
    <property type="entry name" value="MCP"/>
</dbReference>
<accession>A0A9P0AG39</accession>
<evidence type="ECO:0000256" key="7">
    <source>
        <dbReference type="ARBA" id="ARBA00023136"/>
    </source>
</evidence>
<evidence type="ECO:0000313" key="10">
    <source>
        <dbReference type="EMBL" id="CAH0392385.1"/>
    </source>
</evidence>
<dbReference type="EMBL" id="OU963867">
    <property type="protein sequence ID" value="CAH0392385.1"/>
    <property type="molecule type" value="Genomic_DNA"/>
</dbReference>
<evidence type="ECO:0000256" key="6">
    <source>
        <dbReference type="ARBA" id="ARBA00022989"/>
    </source>
</evidence>
<evidence type="ECO:0008006" key="12">
    <source>
        <dbReference type="Google" id="ProtNLM"/>
    </source>
</evidence>
<sequence length="320" mass="36458">MKLTEENEEDIPEFPETFFVDYVKLTHFVAGVSGGVASTLILHPLDLLKIRFSVCDDRTPDRKHLGLKQTVQSIYRTEGWEGFFKGAYPNFFGCGLSWGFYFLFYSDLKSLMQGGDATKDIGPFKHMLAASTAGAVTLALTNPIWVTKTRLCLQQQQNKNPQLHYAGMRDCMAKICEEEGFRGLYKGFLPGLLGVSHGAIQFMIYEEFKSSSNVRQGRPINSQLDTKEYILYAAVSKVIASSLTFPYQVIRSRLQDQHRRYRGFKHCVKLTYDREGWKGFYKGLTPSLIRVVPSTIITFVAYENISSFLRSKWTSHENEA</sequence>
<keyword evidence="6" id="KW-1133">Transmembrane helix</keyword>
<keyword evidence="7 8" id="KW-0472">Membrane</keyword>
<evidence type="ECO:0000256" key="2">
    <source>
        <dbReference type="ARBA" id="ARBA00006375"/>
    </source>
</evidence>
<protein>
    <recommendedName>
        <fullName evidence="12">Mitochondrial folate transporter/carrier</fullName>
    </recommendedName>
</protein>
<evidence type="ECO:0000256" key="8">
    <source>
        <dbReference type="PROSITE-ProRule" id="PRU00282"/>
    </source>
</evidence>
<keyword evidence="11" id="KW-1185">Reference proteome</keyword>
<proteinExistence type="inferred from homology"/>
<keyword evidence="3 9" id="KW-0813">Transport</keyword>
<comment type="subcellular location">
    <subcellularLocation>
        <location evidence="1">Membrane</location>
        <topology evidence="1">Multi-pass membrane protein</topology>
    </subcellularLocation>
</comment>
<dbReference type="PRINTS" id="PR00926">
    <property type="entry name" value="MITOCARRIER"/>
</dbReference>
<dbReference type="PROSITE" id="PS50920">
    <property type="entry name" value="SOLCAR"/>
    <property type="match status" value="3"/>
</dbReference>
<dbReference type="Proteomes" id="UP001152759">
    <property type="component" value="Chromosome 6"/>
</dbReference>
<dbReference type="SUPFAM" id="SSF103506">
    <property type="entry name" value="Mitochondrial carrier"/>
    <property type="match status" value="1"/>
</dbReference>
<dbReference type="GO" id="GO:0016020">
    <property type="term" value="C:membrane"/>
    <property type="evidence" value="ECO:0007669"/>
    <property type="project" value="UniProtKB-SubCell"/>
</dbReference>
<dbReference type="Pfam" id="PF00153">
    <property type="entry name" value="Mito_carr"/>
    <property type="match status" value="3"/>
</dbReference>
<organism evidence="10 11">
    <name type="scientific">Bemisia tabaci</name>
    <name type="common">Sweetpotato whitefly</name>
    <name type="synonym">Aleurodes tabaci</name>
    <dbReference type="NCBI Taxonomy" id="7038"/>
    <lineage>
        <taxon>Eukaryota</taxon>
        <taxon>Metazoa</taxon>
        <taxon>Ecdysozoa</taxon>
        <taxon>Arthropoda</taxon>
        <taxon>Hexapoda</taxon>
        <taxon>Insecta</taxon>
        <taxon>Pterygota</taxon>
        <taxon>Neoptera</taxon>
        <taxon>Paraneoptera</taxon>
        <taxon>Hemiptera</taxon>
        <taxon>Sternorrhyncha</taxon>
        <taxon>Aleyrodoidea</taxon>
        <taxon>Aleyrodidae</taxon>
        <taxon>Aleyrodinae</taxon>
        <taxon>Bemisia</taxon>
    </lineage>
</organism>
<evidence type="ECO:0000256" key="3">
    <source>
        <dbReference type="ARBA" id="ARBA00022448"/>
    </source>
</evidence>
<dbReference type="InterPro" id="IPR018108">
    <property type="entry name" value="MCP_transmembrane"/>
</dbReference>
<dbReference type="AlphaFoldDB" id="A0A9P0AG39"/>
<dbReference type="GO" id="GO:0015215">
    <property type="term" value="F:nucleotide transmembrane transporter activity"/>
    <property type="evidence" value="ECO:0007669"/>
    <property type="project" value="UniProtKB-ARBA"/>
</dbReference>
<name>A0A9P0AG39_BEMTA</name>
<evidence type="ECO:0000256" key="4">
    <source>
        <dbReference type="ARBA" id="ARBA00022692"/>
    </source>
</evidence>
<dbReference type="InterPro" id="IPR044712">
    <property type="entry name" value="SLC25A32-like"/>
</dbReference>
<reference evidence="10" key="1">
    <citation type="submission" date="2021-12" db="EMBL/GenBank/DDBJ databases">
        <authorList>
            <person name="King R."/>
        </authorList>
    </citation>
    <scope>NUCLEOTIDE SEQUENCE</scope>
</reference>
<dbReference type="InterPro" id="IPR023395">
    <property type="entry name" value="MCP_dom_sf"/>
</dbReference>
<evidence type="ECO:0000256" key="5">
    <source>
        <dbReference type="ARBA" id="ARBA00022737"/>
    </source>
</evidence>
<evidence type="ECO:0000313" key="11">
    <source>
        <dbReference type="Proteomes" id="UP001152759"/>
    </source>
</evidence>
<dbReference type="PANTHER" id="PTHR45683">
    <property type="entry name" value="MITOCHONDRIAL NICOTINAMIDE ADENINE DINUCLEOTIDE TRANSPORTER 1-RELATED-RELATED"/>
    <property type="match status" value="1"/>
</dbReference>
<dbReference type="Gene3D" id="1.50.40.10">
    <property type="entry name" value="Mitochondrial carrier domain"/>
    <property type="match status" value="1"/>
</dbReference>
<keyword evidence="4 8" id="KW-0812">Transmembrane</keyword>
<evidence type="ECO:0000256" key="1">
    <source>
        <dbReference type="ARBA" id="ARBA00004141"/>
    </source>
</evidence>
<comment type="similarity">
    <text evidence="2 9">Belongs to the mitochondrial carrier (TC 2.A.29) family.</text>
</comment>
<feature type="repeat" description="Solcar" evidence="8">
    <location>
        <begin position="228"/>
        <end position="308"/>
    </location>
</feature>